<dbReference type="GO" id="GO:0046872">
    <property type="term" value="F:metal ion binding"/>
    <property type="evidence" value="ECO:0007669"/>
    <property type="project" value="UniProtKB-KW"/>
</dbReference>
<dbReference type="GO" id="GO:0009055">
    <property type="term" value="F:electron transfer activity"/>
    <property type="evidence" value="ECO:0007669"/>
    <property type="project" value="InterPro"/>
</dbReference>
<keyword evidence="3 4" id="KW-0408">Iron</keyword>
<keyword evidence="2 4" id="KW-0479">Metal-binding</keyword>
<reference evidence="6 7" key="1">
    <citation type="submission" date="2017-02" db="EMBL/GenBank/DDBJ databases">
        <authorList>
            <person name="Peterson S.W."/>
        </authorList>
    </citation>
    <scope>NUCLEOTIDE SEQUENCE [LARGE SCALE GENOMIC DNA]</scope>
    <source>
        <strain evidence="6 7">DSM 22335</strain>
    </source>
</reference>
<dbReference type="Proteomes" id="UP000190888">
    <property type="component" value="Unassembled WGS sequence"/>
</dbReference>
<dbReference type="Gene3D" id="1.10.760.10">
    <property type="entry name" value="Cytochrome c-like domain"/>
    <property type="match status" value="1"/>
</dbReference>
<dbReference type="InterPro" id="IPR051459">
    <property type="entry name" value="Cytochrome_c-type_DH"/>
</dbReference>
<dbReference type="Pfam" id="PF00034">
    <property type="entry name" value="Cytochrom_C"/>
    <property type="match status" value="1"/>
</dbReference>
<sequence length="155" mass="16678">MSKELFTELSTMANKKKLFFGAGAAIIMLMTAFRAEPVQQPVAVKASAERGKQVYVKRCMACHQADGGGVPHLNAPLDGASAVTGKDKAKLIKIVLNGMTDRVEIDGEFYSNNMPGNKDLTDAEIADVLTYVRTGWSNKSSAVTVAEVKAVRTKK</sequence>
<dbReference type="AlphaFoldDB" id="A0A1T4L2L5"/>
<dbReference type="PROSITE" id="PS51007">
    <property type="entry name" value="CYTC"/>
    <property type="match status" value="1"/>
</dbReference>
<gene>
    <name evidence="6" type="ORF">SAMN04488132_102260</name>
</gene>
<dbReference type="GO" id="GO:0020037">
    <property type="term" value="F:heme binding"/>
    <property type="evidence" value="ECO:0007669"/>
    <property type="project" value="InterPro"/>
</dbReference>
<evidence type="ECO:0000259" key="5">
    <source>
        <dbReference type="PROSITE" id="PS51007"/>
    </source>
</evidence>
<dbReference type="EMBL" id="FUWH01000002">
    <property type="protein sequence ID" value="SJZ48818.1"/>
    <property type="molecule type" value="Genomic_DNA"/>
</dbReference>
<accession>A0A1T4L2L5</accession>
<evidence type="ECO:0000256" key="1">
    <source>
        <dbReference type="ARBA" id="ARBA00022617"/>
    </source>
</evidence>
<name>A0A1T4L2L5_9BACT</name>
<keyword evidence="7" id="KW-1185">Reference proteome</keyword>
<proteinExistence type="predicted"/>
<evidence type="ECO:0000313" key="7">
    <source>
        <dbReference type="Proteomes" id="UP000190888"/>
    </source>
</evidence>
<dbReference type="PANTHER" id="PTHR35008:SF4">
    <property type="entry name" value="BLL4482 PROTEIN"/>
    <property type="match status" value="1"/>
</dbReference>
<evidence type="ECO:0000313" key="6">
    <source>
        <dbReference type="EMBL" id="SJZ48818.1"/>
    </source>
</evidence>
<dbReference type="PANTHER" id="PTHR35008">
    <property type="entry name" value="BLL4482 PROTEIN-RELATED"/>
    <property type="match status" value="1"/>
</dbReference>
<evidence type="ECO:0000256" key="2">
    <source>
        <dbReference type="ARBA" id="ARBA00022723"/>
    </source>
</evidence>
<evidence type="ECO:0000256" key="3">
    <source>
        <dbReference type="ARBA" id="ARBA00023004"/>
    </source>
</evidence>
<dbReference type="InterPro" id="IPR009056">
    <property type="entry name" value="Cyt_c-like_dom"/>
</dbReference>
<dbReference type="SUPFAM" id="SSF46626">
    <property type="entry name" value="Cytochrome c"/>
    <property type="match status" value="1"/>
</dbReference>
<feature type="domain" description="Cytochrome c" evidence="5">
    <location>
        <begin position="46"/>
        <end position="136"/>
    </location>
</feature>
<evidence type="ECO:0000256" key="4">
    <source>
        <dbReference type="PROSITE-ProRule" id="PRU00433"/>
    </source>
</evidence>
<keyword evidence="1 4" id="KW-0349">Heme</keyword>
<dbReference type="InterPro" id="IPR036909">
    <property type="entry name" value="Cyt_c-like_dom_sf"/>
</dbReference>
<organism evidence="6 7">
    <name type="scientific">Sediminibacterium ginsengisoli</name>
    <dbReference type="NCBI Taxonomy" id="413434"/>
    <lineage>
        <taxon>Bacteria</taxon>
        <taxon>Pseudomonadati</taxon>
        <taxon>Bacteroidota</taxon>
        <taxon>Chitinophagia</taxon>
        <taxon>Chitinophagales</taxon>
        <taxon>Chitinophagaceae</taxon>
        <taxon>Sediminibacterium</taxon>
    </lineage>
</organism>
<dbReference type="STRING" id="413434.SAMN04488132_102260"/>
<protein>
    <submittedName>
        <fullName evidence="6">Cytochrome c, mono-and diheme variants</fullName>
    </submittedName>
</protein>